<dbReference type="SUPFAM" id="SSF48726">
    <property type="entry name" value="Immunoglobulin"/>
    <property type="match status" value="5"/>
</dbReference>
<reference evidence="3" key="1">
    <citation type="submission" date="2013-04" db="EMBL/GenBank/DDBJ databases">
        <authorList>
            <person name="Qu J."/>
            <person name="Murali S.C."/>
            <person name="Bandaranaike D."/>
            <person name="Bellair M."/>
            <person name="Blankenburg K."/>
            <person name="Chao H."/>
            <person name="Dinh H."/>
            <person name="Doddapaneni H."/>
            <person name="Downs B."/>
            <person name="Dugan-Rocha S."/>
            <person name="Elkadiri S."/>
            <person name="Gnanaolivu R.D."/>
            <person name="Hernandez B."/>
            <person name="Javaid M."/>
            <person name="Jayaseelan J.C."/>
            <person name="Lee S."/>
            <person name="Li M."/>
            <person name="Ming W."/>
            <person name="Munidasa M."/>
            <person name="Muniz J."/>
            <person name="Nguyen L."/>
            <person name="Ongeri F."/>
            <person name="Osuji N."/>
            <person name="Pu L.-L."/>
            <person name="Puazo M."/>
            <person name="Qu C."/>
            <person name="Quiroz J."/>
            <person name="Raj R."/>
            <person name="Weissenberger G."/>
            <person name="Xin Y."/>
            <person name="Zou X."/>
            <person name="Han Y."/>
            <person name="Richards S."/>
            <person name="Worley K."/>
            <person name="Muzny D."/>
            <person name="Gibbs R."/>
        </authorList>
    </citation>
    <scope>NUCLEOTIDE SEQUENCE</scope>
    <source>
        <strain evidence="3">Sampled in the wild</strain>
    </source>
</reference>
<keyword evidence="1" id="KW-0393">Immunoglobulin domain</keyword>
<feature type="non-terminal residue" evidence="3">
    <location>
        <position position="1"/>
    </location>
</feature>
<dbReference type="GO" id="GO:0007411">
    <property type="term" value="P:axon guidance"/>
    <property type="evidence" value="ECO:0007669"/>
    <property type="project" value="TreeGrafter"/>
</dbReference>
<dbReference type="FunFam" id="2.60.40.10:FF:001035">
    <property type="entry name" value="Down syndrome cell adhesion molecule-like protein Dscam2"/>
    <property type="match status" value="1"/>
</dbReference>
<evidence type="ECO:0000313" key="3">
    <source>
        <dbReference type="EMBL" id="KAG8228351.1"/>
    </source>
</evidence>
<feature type="domain" description="Ig-like" evidence="2">
    <location>
        <begin position="1"/>
        <end position="61"/>
    </location>
</feature>
<dbReference type="Proteomes" id="UP000792457">
    <property type="component" value="Unassembled WGS sequence"/>
</dbReference>
<dbReference type="PANTHER" id="PTHR10075:SF100">
    <property type="entry name" value="FASCICLIN-2"/>
    <property type="match status" value="1"/>
</dbReference>
<evidence type="ECO:0000259" key="2">
    <source>
        <dbReference type="PROSITE" id="PS50835"/>
    </source>
</evidence>
<dbReference type="OrthoDB" id="152385at2759"/>
<proteinExistence type="predicted"/>
<feature type="domain" description="Ig-like" evidence="2">
    <location>
        <begin position="64"/>
        <end position="150"/>
    </location>
</feature>
<name>A0A8K0NZZ2_LADFU</name>
<feature type="domain" description="Ig-like" evidence="2">
    <location>
        <begin position="248"/>
        <end position="342"/>
    </location>
</feature>
<dbReference type="GO" id="GO:0005886">
    <property type="term" value="C:plasma membrane"/>
    <property type="evidence" value="ECO:0007669"/>
    <property type="project" value="TreeGrafter"/>
</dbReference>
<dbReference type="AlphaFoldDB" id="A0A8K0NZZ2"/>
<dbReference type="GO" id="GO:0070593">
    <property type="term" value="P:dendrite self-avoidance"/>
    <property type="evidence" value="ECO:0007669"/>
    <property type="project" value="TreeGrafter"/>
</dbReference>
<feature type="domain" description="Ig-like" evidence="2">
    <location>
        <begin position="155"/>
        <end position="245"/>
    </location>
</feature>
<evidence type="ECO:0000313" key="4">
    <source>
        <dbReference type="Proteomes" id="UP000792457"/>
    </source>
</evidence>
<dbReference type="InterPro" id="IPR003598">
    <property type="entry name" value="Ig_sub2"/>
</dbReference>
<dbReference type="SMART" id="SM00409">
    <property type="entry name" value="IG"/>
    <property type="match status" value="4"/>
</dbReference>
<dbReference type="GO" id="GO:0030424">
    <property type="term" value="C:axon"/>
    <property type="evidence" value="ECO:0007669"/>
    <property type="project" value="TreeGrafter"/>
</dbReference>
<dbReference type="Pfam" id="PF13927">
    <property type="entry name" value="Ig_3"/>
    <property type="match status" value="1"/>
</dbReference>
<dbReference type="CDD" id="cd20958">
    <property type="entry name" value="IgI_5_Dscam"/>
    <property type="match status" value="1"/>
</dbReference>
<evidence type="ECO:0000256" key="1">
    <source>
        <dbReference type="ARBA" id="ARBA00023319"/>
    </source>
</evidence>
<organism evidence="3 4">
    <name type="scientific">Ladona fulva</name>
    <name type="common">Scarce chaser dragonfly</name>
    <name type="synonym">Libellula fulva</name>
    <dbReference type="NCBI Taxonomy" id="123851"/>
    <lineage>
        <taxon>Eukaryota</taxon>
        <taxon>Metazoa</taxon>
        <taxon>Ecdysozoa</taxon>
        <taxon>Arthropoda</taxon>
        <taxon>Hexapoda</taxon>
        <taxon>Insecta</taxon>
        <taxon>Pterygota</taxon>
        <taxon>Palaeoptera</taxon>
        <taxon>Odonata</taxon>
        <taxon>Epiprocta</taxon>
        <taxon>Anisoptera</taxon>
        <taxon>Libelluloidea</taxon>
        <taxon>Libellulidae</taxon>
        <taxon>Ladona</taxon>
    </lineage>
</organism>
<dbReference type="Pfam" id="PF07679">
    <property type="entry name" value="I-set"/>
    <property type="match status" value="4"/>
</dbReference>
<dbReference type="PROSITE" id="PS50835">
    <property type="entry name" value="IG_LIKE"/>
    <property type="match status" value="5"/>
</dbReference>
<dbReference type="InterPro" id="IPR036179">
    <property type="entry name" value="Ig-like_dom_sf"/>
</dbReference>
<dbReference type="EMBL" id="KZ308369">
    <property type="protein sequence ID" value="KAG8228351.1"/>
    <property type="molecule type" value="Genomic_DNA"/>
</dbReference>
<keyword evidence="4" id="KW-1185">Reference proteome</keyword>
<gene>
    <name evidence="3" type="ORF">J437_LFUL006802</name>
</gene>
<sequence>MQPGPPVSLKCIATGNPTPQMRWTLDGFPLPQSERFLIGQYVTVHGDVISHVNISNVQVEDGLPSIRPMPNVSAVAGESLYITCPVAGYPIDSITWEKGGRKLPLNRRQRVFENGTLLIENVQRAPDRGLYSCTASNKQGRSAFQSVNINVIVPPRIGPFSFGDLIEGVRTQVQCVIQQGDPPLNLTWLKDEAPLPKELGILIKKDDFSSTLAIPVVTLSHGGNYTCVARNQAKESRQSSSLVVSVPPRWVREPHDQNVTVGGSVIFECQAEGFPTPTVVWRKVIGRQPSEYQDLSVRSRGIHLLFNGSLQIRQALQEHQGQYLCEASNGIGAGLSSVVHLTVHVPPEFEVKSAHASVRRGAPEALTCEARGDAPMSIAWLKDGGRMLPHAEPRTLKSDSGTYTCVATNPYGRDQRTVQLQVK</sequence>
<dbReference type="GO" id="GO:0007156">
    <property type="term" value="P:homophilic cell adhesion via plasma membrane adhesion molecules"/>
    <property type="evidence" value="ECO:0007669"/>
    <property type="project" value="TreeGrafter"/>
</dbReference>
<dbReference type="InterPro" id="IPR013098">
    <property type="entry name" value="Ig_I-set"/>
</dbReference>
<dbReference type="GO" id="GO:0098632">
    <property type="term" value="F:cell-cell adhesion mediator activity"/>
    <property type="evidence" value="ECO:0007669"/>
    <property type="project" value="TreeGrafter"/>
</dbReference>
<dbReference type="InterPro" id="IPR003599">
    <property type="entry name" value="Ig_sub"/>
</dbReference>
<dbReference type="Gene3D" id="2.60.40.10">
    <property type="entry name" value="Immunoglobulins"/>
    <property type="match status" value="5"/>
</dbReference>
<reference evidence="3" key="2">
    <citation type="submission" date="2017-10" db="EMBL/GenBank/DDBJ databases">
        <title>Ladona fulva Genome sequencing and assembly.</title>
        <authorList>
            <person name="Murali S."/>
            <person name="Richards S."/>
            <person name="Bandaranaike D."/>
            <person name="Bellair M."/>
            <person name="Blankenburg K."/>
            <person name="Chao H."/>
            <person name="Dinh H."/>
            <person name="Doddapaneni H."/>
            <person name="Dugan-Rocha S."/>
            <person name="Elkadiri S."/>
            <person name="Gnanaolivu R."/>
            <person name="Hernandez B."/>
            <person name="Skinner E."/>
            <person name="Javaid M."/>
            <person name="Lee S."/>
            <person name="Li M."/>
            <person name="Ming W."/>
            <person name="Munidasa M."/>
            <person name="Muniz J."/>
            <person name="Nguyen L."/>
            <person name="Hughes D."/>
            <person name="Osuji N."/>
            <person name="Pu L.-L."/>
            <person name="Puazo M."/>
            <person name="Qu C."/>
            <person name="Quiroz J."/>
            <person name="Raj R."/>
            <person name="Weissenberger G."/>
            <person name="Xin Y."/>
            <person name="Zou X."/>
            <person name="Han Y."/>
            <person name="Worley K."/>
            <person name="Muzny D."/>
            <person name="Gibbs R."/>
        </authorList>
    </citation>
    <scope>NUCLEOTIDE SEQUENCE</scope>
    <source>
        <strain evidence="3">Sampled in the wild</strain>
    </source>
</reference>
<dbReference type="SMART" id="SM00408">
    <property type="entry name" value="IGc2"/>
    <property type="match status" value="5"/>
</dbReference>
<dbReference type="PANTHER" id="PTHR10075">
    <property type="entry name" value="BASIGIN RELATED"/>
    <property type="match status" value="1"/>
</dbReference>
<protein>
    <recommendedName>
        <fullName evidence="2">Ig-like domain-containing protein</fullName>
    </recommendedName>
</protein>
<feature type="domain" description="Ig-like" evidence="2">
    <location>
        <begin position="347"/>
        <end position="419"/>
    </location>
</feature>
<dbReference type="GO" id="GO:0007417">
    <property type="term" value="P:central nervous system development"/>
    <property type="evidence" value="ECO:0007669"/>
    <property type="project" value="TreeGrafter"/>
</dbReference>
<dbReference type="InterPro" id="IPR013783">
    <property type="entry name" value="Ig-like_fold"/>
</dbReference>
<accession>A0A8K0NZZ2</accession>
<dbReference type="InterPro" id="IPR007110">
    <property type="entry name" value="Ig-like_dom"/>
</dbReference>
<comment type="caution">
    <text evidence="3">The sequence shown here is derived from an EMBL/GenBank/DDBJ whole genome shotgun (WGS) entry which is preliminary data.</text>
</comment>
<dbReference type="FunFam" id="2.60.40.10:FF:000333">
    <property type="entry name" value="Down syndrome cell adhesion molecule"/>
    <property type="match status" value="1"/>
</dbReference>
<dbReference type="FunFam" id="2.60.40.10:FF:000104">
    <property type="entry name" value="Down syndrome cell adhesion molecule b"/>
    <property type="match status" value="1"/>
</dbReference>